<dbReference type="AlphaFoldDB" id="T1PHQ4"/>
<reference evidence="6" key="2">
    <citation type="submission" date="2020-05" db="UniProtKB">
        <authorList>
            <consortium name="EnsemblMetazoa"/>
        </authorList>
    </citation>
    <scope>IDENTIFICATION</scope>
    <source>
        <strain evidence="6">Aabys</strain>
    </source>
</reference>
<organism evidence="5">
    <name type="scientific">Musca domestica</name>
    <name type="common">House fly</name>
    <dbReference type="NCBI Taxonomy" id="7370"/>
    <lineage>
        <taxon>Eukaryota</taxon>
        <taxon>Metazoa</taxon>
        <taxon>Ecdysozoa</taxon>
        <taxon>Arthropoda</taxon>
        <taxon>Hexapoda</taxon>
        <taxon>Insecta</taxon>
        <taxon>Pterygota</taxon>
        <taxon>Neoptera</taxon>
        <taxon>Endopterygota</taxon>
        <taxon>Diptera</taxon>
        <taxon>Brachycera</taxon>
        <taxon>Muscomorpha</taxon>
        <taxon>Muscoidea</taxon>
        <taxon>Muscidae</taxon>
        <taxon>Musca</taxon>
    </lineage>
</organism>
<dbReference type="GO" id="GO:0015031">
    <property type="term" value="P:protein transport"/>
    <property type="evidence" value="ECO:0007669"/>
    <property type="project" value="TreeGrafter"/>
</dbReference>
<evidence type="ECO:0000256" key="3">
    <source>
        <dbReference type="SAM" id="MobiDB-lite"/>
    </source>
</evidence>
<dbReference type="EMBL" id="KA648214">
    <property type="protein sequence ID" value="AFP62843.1"/>
    <property type="molecule type" value="mRNA"/>
</dbReference>
<sequence>MPSTCEFHLNSPNAVYYSGQVVCGSIVLKTTSDKDVRNVRIRFVGEAKVSWTETERHRRSDGHHESRTVYFRANEVYIDNSTQVRGEGVLPKGTHTYTFNIPLPLSCPTSCEGKYGHIRYALWLIVERPFRFDNEFSKPLTVIRTVDLNLNPVYRIPLEAEKTSAIGCWPCSGGDINYTLKVPFGAYAPGQTLRYTILIQNQSMTDISGYSLEFNEHITFTAHTPRHKTREKDTTLATQEHSDKCLRLTNRQFEGELILPSLPPDTEDNCIIRVRHRLEFEMYVDGCHANKTISVPIFIGTVPLRESMTNDSSFTEVAPSAPLLPSDENTSDLPPSYGDFKPPSFEEAIRSHSPFQDPDANTHSNVIGFRPLYPVYPNNNEKQ</sequence>
<feature type="domain" description="Arrestin C-terminal-like" evidence="4">
    <location>
        <begin position="172"/>
        <end position="304"/>
    </location>
</feature>
<evidence type="ECO:0000313" key="6">
    <source>
        <dbReference type="EnsemblMetazoa" id="MDOA000172-PA"/>
    </source>
</evidence>
<proteinExistence type="evidence at transcript level"/>
<evidence type="ECO:0000313" key="5">
    <source>
        <dbReference type="EMBL" id="AFP62843.1"/>
    </source>
</evidence>
<dbReference type="SUPFAM" id="SSF81296">
    <property type="entry name" value="E set domains"/>
    <property type="match status" value="2"/>
</dbReference>
<evidence type="ECO:0000259" key="4">
    <source>
        <dbReference type="SMART" id="SM01017"/>
    </source>
</evidence>
<dbReference type="eggNOG" id="KOG3780">
    <property type="taxonomic scope" value="Eukaryota"/>
</dbReference>
<dbReference type="InterPro" id="IPR011021">
    <property type="entry name" value="Arrestin-like_N"/>
</dbReference>
<dbReference type="PANTHER" id="PTHR11188">
    <property type="entry name" value="ARRESTIN DOMAIN CONTAINING PROTEIN"/>
    <property type="match status" value="1"/>
</dbReference>
<reference evidence="8" key="3">
    <citation type="submission" date="2025-04" db="UniProtKB">
        <authorList>
            <consortium name="RefSeq"/>
        </authorList>
    </citation>
    <scope>IDENTIFICATION</scope>
    <source>
        <strain evidence="8">Aabys</strain>
    </source>
</reference>
<dbReference type="EnsemblMetazoa" id="MDOA000172-RA">
    <property type="protein sequence ID" value="MDOA000172-PA"/>
    <property type="gene ID" value="MDOA000172"/>
</dbReference>
<evidence type="ECO:0000256" key="2">
    <source>
        <dbReference type="ARBA" id="ARBA00022606"/>
    </source>
</evidence>
<gene>
    <name evidence="8" type="primary">LOC101894684</name>
    <name evidence="6" type="synonym">101894684</name>
</gene>
<protein>
    <submittedName>
        <fullName evidence="5">Arrestin (Or S-antigen)</fullName>
    </submittedName>
    <submittedName>
        <fullName evidence="8">Arrestin domain-containing protein 17</fullName>
    </submittedName>
</protein>
<dbReference type="InterPro" id="IPR011022">
    <property type="entry name" value="Arrestin_C-like"/>
</dbReference>
<dbReference type="VEuPathDB" id="VectorBase:MDOA000172"/>
<feature type="region of interest" description="Disordered" evidence="3">
    <location>
        <begin position="313"/>
        <end position="366"/>
    </location>
</feature>
<dbReference type="InterPro" id="IPR014756">
    <property type="entry name" value="Ig_E-set"/>
</dbReference>
<dbReference type="Pfam" id="PF02752">
    <property type="entry name" value="Arrestin_C"/>
    <property type="match status" value="1"/>
</dbReference>
<dbReference type="InterPro" id="IPR014752">
    <property type="entry name" value="Arrestin-like_C"/>
</dbReference>
<dbReference type="Pfam" id="PF00339">
    <property type="entry name" value="Arrestin_N"/>
    <property type="match status" value="1"/>
</dbReference>
<keyword evidence="2" id="KW-0716">Sensory transduction</keyword>
<dbReference type="OrthoDB" id="2333384at2759"/>
<dbReference type="VEuPathDB" id="VectorBase:MDOMA2_003016"/>
<dbReference type="PANTHER" id="PTHR11188:SF167">
    <property type="entry name" value="ARRESTIN C-TERMINAL-LIKE DOMAIN-CONTAINING PROTEIN-RELATED"/>
    <property type="match status" value="1"/>
</dbReference>
<dbReference type="SMART" id="SM01017">
    <property type="entry name" value="Arrestin_C"/>
    <property type="match status" value="1"/>
</dbReference>
<reference evidence="5" key="1">
    <citation type="submission" date="2012-08" db="EMBL/GenBank/DDBJ databases">
        <title>Transcriptome of adult Musca domestica launches a platform for comparative house fly gene expression and characterization of differential gene expression among resistant and susceptible house flies.</title>
        <authorList>
            <person name="Liu N."/>
            <person name="Zhang L."/>
            <person name="Li M."/>
            <person name="Reid W."/>
        </authorList>
    </citation>
    <scope>NUCLEOTIDE SEQUENCE</scope>
    <source>
        <strain evidence="5">ALHF</strain>
        <tissue evidence="5">Whole body</tissue>
    </source>
</reference>
<dbReference type="InterPro" id="IPR050357">
    <property type="entry name" value="Arrestin_domain-protein"/>
</dbReference>
<accession>T1PHQ4</accession>
<dbReference type="KEGG" id="mde:101894684"/>
<dbReference type="STRING" id="7370.T1PHQ4"/>
<dbReference type="Gene3D" id="2.60.40.640">
    <property type="match status" value="2"/>
</dbReference>
<dbReference type="RefSeq" id="XP_005176207.1">
    <property type="nucleotide sequence ID" value="XM_005176150.3"/>
</dbReference>
<evidence type="ECO:0000313" key="8">
    <source>
        <dbReference type="RefSeq" id="XP_005176207.1"/>
    </source>
</evidence>
<evidence type="ECO:0000313" key="7">
    <source>
        <dbReference type="Proteomes" id="UP001652621"/>
    </source>
</evidence>
<evidence type="ECO:0000256" key="1">
    <source>
        <dbReference type="ARBA" id="ARBA00005298"/>
    </source>
</evidence>
<name>T1PHQ4_MUSDO</name>
<comment type="similarity">
    <text evidence="1">Belongs to the arrestin family.</text>
</comment>
<keyword evidence="7" id="KW-1185">Reference proteome</keyword>
<dbReference type="GeneID" id="101894684"/>
<dbReference type="GO" id="GO:0005737">
    <property type="term" value="C:cytoplasm"/>
    <property type="evidence" value="ECO:0007669"/>
    <property type="project" value="TreeGrafter"/>
</dbReference>
<dbReference type="Proteomes" id="UP001652621">
    <property type="component" value="Unplaced"/>
</dbReference>